<comment type="catalytic activity">
    <reaction evidence="15">
        <text>L-lysine + NADPH + O2 = N(6)-hydroxy-L-lysine + NADP(+) + H2O</text>
        <dbReference type="Rhea" id="RHEA:23228"/>
        <dbReference type="ChEBI" id="CHEBI:15377"/>
        <dbReference type="ChEBI" id="CHEBI:15379"/>
        <dbReference type="ChEBI" id="CHEBI:32551"/>
        <dbReference type="ChEBI" id="CHEBI:57783"/>
        <dbReference type="ChEBI" id="CHEBI:57820"/>
        <dbReference type="ChEBI" id="CHEBI:58349"/>
        <dbReference type="EC" id="1.14.13.59"/>
    </reaction>
</comment>
<dbReference type="RefSeq" id="WP_190266704.1">
    <property type="nucleotide sequence ID" value="NZ_BAABAD010000004.1"/>
</dbReference>
<keyword evidence="7" id="KW-0274">FAD</keyword>
<evidence type="ECO:0000256" key="4">
    <source>
        <dbReference type="ARBA" id="ARBA00013076"/>
    </source>
</evidence>
<dbReference type="InterPro" id="IPR036188">
    <property type="entry name" value="FAD/NAD-bd_sf"/>
</dbReference>
<evidence type="ECO:0000256" key="6">
    <source>
        <dbReference type="ARBA" id="ARBA00022630"/>
    </source>
</evidence>
<gene>
    <name evidence="16" type="ORF">IDF66_09825</name>
</gene>
<name>A0ABR7WAR0_9ACTN</name>
<keyword evidence="6" id="KW-0285">Flavoprotein</keyword>
<evidence type="ECO:0000256" key="12">
    <source>
        <dbReference type="ARBA" id="ARBA00031158"/>
    </source>
</evidence>
<keyword evidence="9" id="KW-0560">Oxidoreductase</keyword>
<organism evidence="16 17">
    <name type="scientific">Gordonia hankookensis</name>
    <dbReference type="NCBI Taxonomy" id="589403"/>
    <lineage>
        <taxon>Bacteria</taxon>
        <taxon>Bacillati</taxon>
        <taxon>Actinomycetota</taxon>
        <taxon>Actinomycetes</taxon>
        <taxon>Mycobacteriales</taxon>
        <taxon>Gordoniaceae</taxon>
        <taxon>Gordonia</taxon>
    </lineage>
</organism>
<dbReference type="Gene3D" id="3.50.50.60">
    <property type="entry name" value="FAD/NAD(P)-binding domain"/>
    <property type="match status" value="1"/>
</dbReference>
<dbReference type="PANTHER" id="PTHR42802">
    <property type="entry name" value="MONOOXYGENASE"/>
    <property type="match status" value="1"/>
</dbReference>
<dbReference type="Pfam" id="PF13434">
    <property type="entry name" value="Lys_Orn_oxgnase"/>
    <property type="match status" value="1"/>
</dbReference>
<comment type="caution">
    <text evidence="16">The sequence shown here is derived from an EMBL/GenBank/DDBJ whole genome shotgun (WGS) entry which is preliminary data.</text>
</comment>
<keyword evidence="8" id="KW-0521">NADP</keyword>
<dbReference type="PANTHER" id="PTHR42802:SF1">
    <property type="entry name" value="L-ORNITHINE N(5)-MONOOXYGENASE"/>
    <property type="match status" value="1"/>
</dbReference>
<keyword evidence="17" id="KW-1185">Reference proteome</keyword>
<sequence length="433" mass="48129">MTRTTSHSHRFDPTDIVDIGGIGFGPSNLGLAIAVSELDEPQMTPLTARFVERQATFSWHPGMLLPRTTMQISFLKDLATQRNVQSRFTFLNYLAHRGRLIDFINHQTFFPSRHEFHDYLEWAAQFVDADVLYGTSAIDVEVEDDHFAVHLDGRYPGVLRARNLVVSTGLSARLPDGVCASRRVFHNHRLLTHLEDMPPQQHNRFAVIGAGQSAAEVVEYLHTTYPDAEVHAVFAKYGYTPADDSPYANRVFDPSAVDDFHSATPEFRRRLLGYHRATNYSAVDLPLIEELYGREYAERVSGQRRLFMHGASDLAGIAETPAGVDVTVSHGPTGLTEVLSCDAVVCATGFHQMNLRSSLGGLADHVVTDPEGPRVNRDYRVEMNRELPGGIYLQGGTEHTHGLSSSLLSNVAVRSGEIVRRIARDRVATPARD</sequence>
<accession>A0ABR7WAR0</accession>
<protein>
    <recommendedName>
        <fullName evidence="5">L-lysine N6-monooxygenase MbtG</fullName>
        <ecNumber evidence="4">1.14.13.59</ecNumber>
    </recommendedName>
    <alternativeName>
        <fullName evidence="14">Lysine 6-N-hydroxylase</fullName>
    </alternativeName>
    <alternativeName>
        <fullName evidence="13">Lysine N6-hydroxylase</fullName>
    </alternativeName>
    <alternativeName>
        <fullName evidence="11">Lysine-N-oxygenase</fullName>
    </alternativeName>
    <alternativeName>
        <fullName evidence="12">Mycobactin synthase protein G</fullName>
    </alternativeName>
</protein>
<evidence type="ECO:0000256" key="14">
    <source>
        <dbReference type="ARBA" id="ARBA00032738"/>
    </source>
</evidence>
<evidence type="ECO:0000256" key="15">
    <source>
        <dbReference type="ARBA" id="ARBA00048407"/>
    </source>
</evidence>
<dbReference type="EMBL" id="JACWMS010000002">
    <property type="protein sequence ID" value="MBD1319885.1"/>
    <property type="molecule type" value="Genomic_DNA"/>
</dbReference>
<comment type="similarity">
    <text evidence="3">Belongs to the lysine N(6)-hydroxylase/L-ornithine N(5)-oxygenase family.</text>
</comment>
<evidence type="ECO:0000256" key="1">
    <source>
        <dbReference type="ARBA" id="ARBA00001974"/>
    </source>
</evidence>
<dbReference type="InterPro" id="IPR025700">
    <property type="entry name" value="Lys/Orn_oxygenase"/>
</dbReference>
<reference evidence="16 17" key="1">
    <citation type="submission" date="2020-09" db="EMBL/GenBank/DDBJ databases">
        <title>Novel species in genus Gordonia.</title>
        <authorList>
            <person name="Zhang G."/>
        </authorList>
    </citation>
    <scope>NUCLEOTIDE SEQUENCE [LARGE SCALE GENOMIC DNA]</scope>
    <source>
        <strain evidence="16 17">ON-33</strain>
    </source>
</reference>
<evidence type="ECO:0000256" key="11">
    <source>
        <dbReference type="ARBA" id="ARBA00029939"/>
    </source>
</evidence>
<dbReference type="EC" id="1.14.13.59" evidence="4"/>
<evidence type="ECO:0000256" key="13">
    <source>
        <dbReference type="ARBA" id="ARBA00032493"/>
    </source>
</evidence>
<evidence type="ECO:0000256" key="9">
    <source>
        <dbReference type="ARBA" id="ARBA00023002"/>
    </source>
</evidence>
<evidence type="ECO:0000256" key="10">
    <source>
        <dbReference type="ARBA" id="ARBA00023033"/>
    </source>
</evidence>
<evidence type="ECO:0000256" key="7">
    <source>
        <dbReference type="ARBA" id="ARBA00022827"/>
    </source>
</evidence>
<evidence type="ECO:0000256" key="5">
    <source>
        <dbReference type="ARBA" id="ARBA00016406"/>
    </source>
</evidence>
<evidence type="ECO:0000313" key="17">
    <source>
        <dbReference type="Proteomes" id="UP000602395"/>
    </source>
</evidence>
<proteinExistence type="inferred from homology"/>
<evidence type="ECO:0000256" key="2">
    <source>
        <dbReference type="ARBA" id="ARBA00005102"/>
    </source>
</evidence>
<evidence type="ECO:0000313" key="16">
    <source>
        <dbReference type="EMBL" id="MBD1319885.1"/>
    </source>
</evidence>
<keyword evidence="10" id="KW-0503">Monooxygenase</keyword>
<comment type="cofactor">
    <cofactor evidence="1">
        <name>FAD</name>
        <dbReference type="ChEBI" id="CHEBI:57692"/>
    </cofactor>
</comment>
<comment type="pathway">
    <text evidence="2">Siderophore biosynthesis; mycobactin biosynthesis.</text>
</comment>
<dbReference type="SUPFAM" id="SSF51905">
    <property type="entry name" value="FAD/NAD(P)-binding domain"/>
    <property type="match status" value="2"/>
</dbReference>
<dbReference type="Proteomes" id="UP000602395">
    <property type="component" value="Unassembled WGS sequence"/>
</dbReference>
<evidence type="ECO:0000256" key="3">
    <source>
        <dbReference type="ARBA" id="ARBA00007588"/>
    </source>
</evidence>
<evidence type="ECO:0000256" key="8">
    <source>
        <dbReference type="ARBA" id="ARBA00022857"/>
    </source>
</evidence>